<reference evidence="3" key="1">
    <citation type="submission" date="2020-01" db="EMBL/GenBank/DDBJ databases">
        <authorList>
            <consortium name="DOE Joint Genome Institute"/>
            <person name="Haridas S."/>
            <person name="Albert R."/>
            <person name="Binder M."/>
            <person name="Bloem J."/>
            <person name="Labutti K."/>
            <person name="Salamov A."/>
            <person name="Andreopoulos B."/>
            <person name="Baker S.E."/>
            <person name="Barry K."/>
            <person name="Bills G."/>
            <person name="Bluhm B.H."/>
            <person name="Cannon C."/>
            <person name="Castanera R."/>
            <person name="Culley D.E."/>
            <person name="Daum C."/>
            <person name="Ezra D."/>
            <person name="Gonzalez J.B."/>
            <person name="Henrissat B."/>
            <person name="Kuo A."/>
            <person name="Liang C."/>
            <person name="Lipzen A."/>
            <person name="Lutzoni F."/>
            <person name="Magnuson J."/>
            <person name="Mondo S."/>
            <person name="Nolan M."/>
            <person name="Ohm R."/>
            <person name="Pangilinan J."/>
            <person name="Park H.-J."/>
            <person name="Ramirez L."/>
            <person name="Alfaro M."/>
            <person name="Sun H."/>
            <person name="Tritt A."/>
            <person name="Yoshinaga Y."/>
            <person name="Zwiers L.-H."/>
            <person name="Turgeon B.G."/>
            <person name="Goodwin S.B."/>
            <person name="Spatafora J.W."/>
            <person name="Crous P.W."/>
            <person name="Grigoriev I.V."/>
        </authorList>
    </citation>
    <scope>NUCLEOTIDE SEQUENCE</scope>
    <source>
        <strain evidence="3">CBS 342.82</strain>
    </source>
</reference>
<organism evidence="3">
    <name type="scientific">Dissoconium aciculare CBS 342.82</name>
    <dbReference type="NCBI Taxonomy" id="1314786"/>
    <lineage>
        <taxon>Eukaryota</taxon>
        <taxon>Fungi</taxon>
        <taxon>Dikarya</taxon>
        <taxon>Ascomycota</taxon>
        <taxon>Pezizomycotina</taxon>
        <taxon>Dothideomycetes</taxon>
        <taxon>Dothideomycetidae</taxon>
        <taxon>Mycosphaerellales</taxon>
        <taxon>Dissoconiaceae</taxon>
        <taxon>Dissoconium</taxon>
    </lineage>
</organism>
<evidence type="ECO:0000256" key="1">
    <source>
        <dbReference type="ARBA" id="ARBA00022801"/>
    </source>
</evidence>
<name>A0A6J3M772_9PEZI</name>
<dbReference type="AlphaFoldDB" id="A0A6J3M772"/>
<proteinExistence type="predicted"/>
<reference evidence="3" key="2">
    <citation type="submission" date="2020-04" db="EMBL/GenBank/DDBJ databases">
        <authorList>
            <consortium name="NCBI Genome Project"/>
        </authorList>
    </citation>
    <scope>NUCLEOTIDE SEQUENCE</scope>
    <source>
        <strain evidence="3">CBS 342.82</strain>
    </source>
</reference>
<evidence type="ECO:0000313" key="3">
    <source>
        <dbReference type="RefSeq" id="XP_033460420.1"/>
    </source>
</evidence>
<dbReference type="Proteomes" id="UP000504637">
    <property type="component" value="Unplaced"/>
</dbReference>
<dbReference type="InterPro" id="IPR029033">
    <property type="entry name" value="His_PPase_superfam"/>
</dbReference>
<dbReference type="PANTHER" id="PTHR20963:SF43">
    <property type="entry name" value="PUTATIVE (AFU_ORTHOLOGUE AFUA_7G01240)-RELATED"/>
    <property type="match status" value="1"/>
</dbReference>
<accession>A0A6J3M772</accession>
<dbReference type="PANTHER" id="PTHR20963">
    <property type="entry name" value="MULTIPLE INOSITOL POLYPHOSPHATE PHOSPHATASE-RELATED"/>
    <property type="match status" value="1"/>
</dbReference>
<dbReference type="GO" id="GO:0003993">
    <property type="term" value="F:acid phosphatase activity"/>
    <property type="evidence" value="ECO:0007669"/>
    <property type="project" value="TreeGrafter"/>
</dbReference>
<dbReference type="GeneID" id="54359099"/>
<dbReference type="InterPro" id="IPR000560">
    <property type="entry name" value="His_Pase_clade-2"/>
</dbReference>
<dbReference type="RefSeq" id="XP_033460420.1">
    <property type="nucleotide sequence ID" value="XM_033601299.1"/>
</dbReference>
<dbReference type="OrthoDB" id="6509975at2759"/>
<dbReference type="SUPFAM" id="SSF53254">
    <property type="entry name" value="Phosphoglycerate mutase-like"/>
    <property type="match status" value="1"/>
</dbReference>
<gene>
    <name evidence="3" type="ORF">K489DRAFT_318268</name>
</gene>
<sequence>MRASTAVGVAALACQTHAAASQTLINDINVISQYWGQISPYRDNADDYFGVDDIGLPDGCQIEQAHTLQRHAQRFPTGGFDDGANDERFAAKVLNFTTANPNARFTGPLAFLNTYRYQMGESYLTGLGAQTEFASGVSFWNRYGRILYNATVGQVAYNATYQNGTFRSKPVIRTTGQSRIWNSQISWALGFFGPSFQKNPSPTLAPFTKSTTSNGFTNGSLFDVVIIPEGGTENNTLASYDSCFTNYLDVPGYIGDEDMFLQWVPLYVKNATARVNSYVPSGFKFNDNDTYAMQSICAYENGYIGSSDFCGLFTEDEWAGFEQSLDAIYYYDYGFGNPTGRSQGLGYQQELIARLTGQYINSSNSSVNSTITNNSRDFPLGRPFYADFTHDDIIVSVLTSMSVDYFREHPDLKTFPPNPKRHFILSHITPFAGRLITEVIGCNSANPVAQHSRRTQYYPGQYGYNAANATNKFVRLRVNNGIVPLNTIRTGECNGRTDGLCSLEGFLQSNYKSMKLANYDFACFANYTINNPYNTNDYDGTINNSTGGIIVNPGRLTAEYIESL</sequence>
<dbReference type="Pfam" id="PF00328">
    <property type="entry name" value="His_Phos_2"/>
    <property type="match status" value="1"/>
</dbReference>
<protein>
    <submittedName>
        <fullName evidence="3">Phosphoglycerate mutase-like protein</fullName>
    </submittedName>
</protein>
<evidence type="ECO:0000313" key="2">
    <source>
        <dbReference type="Proteomes" id="UP000504637"/>
    </source>
</evidence>
<dbReference type="CDD" id="cd07061">
    <property type="entry name" value="HP_HAP_like"/>
    <property type="match status" value="1"/>
</dbReference>
<keyword evidence="2" id="KW-1185">Reference proteome</keyword>
<dbReference type="Gene3D" id="3.40.50.1240">
    <property type="entry name" value="Phosphoglycerate mutase-like"/>
    <property type="match status" value="1"/>
</dbReference>
<keyword evidence="1" id="KW-0378">Hydrolase</keyword>
<reference evidence="3" key="3">
    <citation type="submission" date="2025-08" db="UniProtKB">
        <authorList>
            <consortium name="RefSeq"/>
        </authorList>
    </citation>
    <scope>IDENTIFICATION</scope>
    <source>
        <strain evidence="3">CBS 342.82</strain>
    </source>
</reference>